<evidence type="ECO:0000313" key="3">
    <source>
        <dbReference type="Proteomes" id="UP000001169"/>
    </source>
</evidence>
<dbReference type="EnsemblBacteria" id="AAV48470">
    <property type="protein sequence ID" value="AAV48470"/>
    <property type="gene ID" value="rrnB0305"/>
</dbReference>
<dbReference type="STRING" id="272569.rrnB0305"/>
<protein>
    <submittedName>
        <fullName evidence="2">Uncharacterized protein</fullName>
    </submittedName>
</protein>
<dbReference type="RefSeq" id="WP_011224891.1">
    <property type="nucleotide sequence ID" value="NC_006397.1"/>
</dbReference>
<accession>Q5UW83</accession>
<name>Q5UW83_HALMA</name>
<sequence length="91" mass="9679">MMTEFTFHGLAIGRVEPDRNLVDSVADELTTGPALLCGQADEQLPVTAVRRLEYQEGEGMPNSGGVVRADCRAHPVNGSPEGPRMGLTATL</sequence>
<keyword evidence="3" id="KW-1185">Reference proteome</keyword>
<reference evidence="2 3" key="1">
    <citation type="journal article" date="2004" name="Genome Res.">
        <title>Genome sequence of Haloarcula marismortui: a halophilic archaeon from the Dead Sea.</title>
        <authorList>
            <person name="Baliga N.S."/>
            <person name="Bonneau R."/>
            <person name="Facciotti M.T."/>
            <person name="Pan M."/>
            <person name="Glusman G."/>
            <person name="Deutsch E.W."/>
            <person name="Shannon P."/>
            <person name="Chiu Y."/>
            <person name="Weng R.S."/>
            <person name="Gan R.R."/>
            <person name="Hung P."/>
            <person name="Date S.V."/>
            <person name="Marcotte E."/>
            <person name="Hood L."/>
            <person name="Ng W.V."/>
        </authorList>
    </citation>
    <scope>NUCLEOTIDE SEQUENCE [LARGE SCALE GENOMIC DNA]</scope>
    <source>
        <strain evidence="3">ATCC 43049 / DSM 3752 / JCM 8966 / VKM B-1809</strain>
    </source>
</reference>
<evidence type="ECO:0000256" key="1">
    <source>
        <dbReference type="SAM" id="MobiDB-lite"/>
    </source>
</evidence>
<dbReference type="eggNOG" id="arCOG02714">
    <property type="taxonomic scope" value="Archaea"/>
</dbReference>
<dbReference type="KEGG" id="hma:rrnB0305"/>
<feature type="region of interest" description="Disordered" evidence="1">
    <location>
        <begin position="57"/>
        <end position="91"/>
    </location>
</feature>
<dbReference type="PaxDb" id="272569-rrnB0305"/>
<dbReference type="EMBL" id="AY596298">
    <property type="protein sequence ID" value="AAV48470.1"/>
    <property type="molecule type" value="Genomic_DNA"/>
</dbReference>
<dbReference type="HOGENOM" id="CLU_2419928_0_0_2"/>
<organism evidence="2 3">
    <name type="scientific">Haloarcula marismortui (strain ATCC 43049 / DSM 3752 / JCM 8966 / VKM B-1809)</name>
    <name type="common">Halobacterium marismortui</name>
    <dbReference type="NCBI Taxonomy" id="272569"/>
    <lineage>
        <taxon>Archaea</taxon>
        <taxon>Methanobacteriati</taxon>
        <taxon>Methanobacteriota</taxon>
        <taxon>Stenosarchaea group</taxon>
        <taxon>Halobacteria</taxon>
        <taxon>Halobacteriales</taxon>
        <taxon>Haloarculaceae</taxon>
        <taxon>Haloarcula</taxon>
    </lineage>
</organism>
<dbReference type="GeneID" id="40150943"/>
<proteinExistence type="predicted"/>
<dbReference type="Proteomes" id="UP000001169">
    <property type="component" value="Chromosome II"/>
</dbReference>
<gene>
    <name evidence="2" type="ordered locus">rrnB0305</name>
</gene>
<dbReference type="PATRIC" id="fig|272569.17.peg.4299"/>
<dbReference type="AlphaFoldDB" id="Q5UW83"/>
<evidence type="ECO:0000313" key="2">
    <source>
        <dbReference type="EMBL" id="AAV48470.1"/>
    </source>
</evidence>